<reference evidence="3" key="1">
    <citation type="submission" date="2023-10" db="EMBL/GenBank/DDBJ databases">
        <authorList>
            <person name="Chen Y."/>
            <person name="Shah S."/>
            <person name="Dougan E. K."/>
            <person name="Thang M."/>
            <person name="Chan C."/>
        </authorList>
    </citation>
    <scope>NUCLEOTIDE SEQUENCE [LARGE SCALE GENOMIC DNA]</scope>
</reference>
<dbReference type="Pfam" id="PF01734">
    <property type="entry name" value="Patatin"/>
    <property type="match status" value="1"/>
</dbReference>
<dbReference type="SUPFAM" id="SSF52151">
    <property type="entry name" value="FabD/lysophospholipase-like"/>
    <property type="match status" value="1"/>
</dbReference>
<name>A0ABN9TKF9_9DINO</name>
<dbReference type="EMBL" id="CAUYUJ010014822">
    <property type="protein sequence ID" value="CAK0846440.1"/>
    <property type="molecule type" value="Genomic_DNA"/>
</dbReference>
<evidence type="ECO:0000256" key="1">
    <source>
        <dbReference type="ARBA" id="ARBA00023098"/>
    </source>
</evidence>
<feature type="domain" description="PNPLA" evidence="2">
    <location>
        <begin position="37"/>
        <end position="185"/>
    </location>
</feature>
<dbReference type="Proteomes" id="UP001189429">
    <property type="component" value="Unassembled WGS sequence"/>
</dbReference>
<comment type="caution">
    <text evidence="3">The sequence shown here is derived from an EMBL/GenBank/DDBJ whole genome shotgun (WGS) entry which is preliminary data.</text>
</comment>
<gene>
    <name evidence="3" type="ORF">PCOR1329_LOCUS39927</name>
</gene>
<dbReference type="InterPro" id="IPR033562">
    <property type="entry name" value="PLPL"/>
</dbReference>
<sequence length="280" mass="30020">MSGCLHTWWLSAHPATEPGVHGPILVGFWPAGPPPTSYACGVLLALGHGDASVQRAAGANAGALAGFVMTTGQFDASVRFGMAVACTLEKYPWMRPGPMWDFFCRRCALRAPVPAEGSLAVSMTELVSPLPPRGVNRLVSTFESKEALGEALVASAAVPWLTCRGPWAAWRGSRWLDGGLTNGVPHFRDGRRPQLVIRYDFLERRPRGRCRGIYLRPADVLELIGRGVDDGAALLAGERPPGLKVLSPEEAVQVPPAAELTLLSAPRLAWSAMRGLVLKN</sequence>
<protein>
    <recommendedName>
        <fullName evidence="2">PNPLA domain-containing protein</fullName>
    </recommendedName>
</protein>
<organism evidence="3 4">
    <name type="scientific">Prorocentrum cordatum</name>
    <dbReference type="NCBI Taxonomy" id="2364126"/>
    <lineage>
        <taxon>Eukaryota</taxon>
        <taxon>Sar</taxon>
        <taxon>Alveolata</taxon>
        <taxon>Dinophyceae</taxon>
        <taxon>Prorocentrales</taxon>
        <taxon>Prorocentraceae</taxon>
        <taxon>Prorocentrum</taxon>
    </lineage>
</organism>
<evidence type="ECO:0000313" key="4">
    <source>
        <dbReference type="Proteomes" id="UP001189429"/>
    </source>
</evidence>
<keyword evidence="1" id="KW-0443">Lipid metabolism</keyword>
<dbReference type="PANTHER" id="PTHR12406">
    <property type="entry name" value="CALCIUM-INDEPENDENT PHOSPHOLIPASE A2 IPLA2 -RELATED"/>
    <property type="match status" value="1"/>
</dbReference>
<proteinExistence type="predicted"/>
<dbReference type="InterPro" id="IPR016035">
    <property type="entry name" value="Acyl_Trfase/lysoPLipase"/>
</dbReference>
<dbReference type="InterPro" id="IPR002641">
    <property type="entry name" value="PNPLA_dom"/>
</dbReference>
<dbReference type="PANTHER" id="PTHR12406:SF7">
    <property type="entry name" value="PATATIN-LIKE PHOSPHOLIPASE DOMAIN-CONTAINING PROTEIN 4"/>
    <property type="match status" value="1"/>
</dbReference>
<evidence type="ECO:0000313" key="3">
    <source>
        <dbReference type="EMBL" id="CAK0846440.1"/>
    </source>
</evidence>
<keyword evidence="4" id="KW-1185">Reference proteome</keyword>
<evidence type="ECO:0000259" key="2">
    <source>
        <dbReference type="Pfam" id="PF01734"/>
    </source>
</evidence>
<accession>A0ABN9TKF9</accession>